<evidence type="ECO:0000256" key="2">
    <source>
        <dbReference type="ARBA" id="ARBA00009256"/>
    </source>
</evidence>
<feature type="binding site" evidence="9">
    <location>
        <begin position="30"/>
        <end position="37"/>
    </location>
    <ligand>
        <name>ATP</name>
        <dbReference type="ChEBI" id="CHEBI:30616"/>
    </ligand>
</feature>
<feature type="binding site" evidence="9">
    <location>
        <begin position="147"/>
        <end position="150"/>
    </location>
    <ligand>
        <name>ATP</name>
        <dbReference type="ChEBI" id="CHEBI:30616"/>
    </ligand>
</feature>
<dbReference type="SUPFAM" id="SSF52374">
    <property type="entry name" value="Nucleotidylyl transferase"/>
    <property type="match status" value="1"/>
</dbReference>
<evidence type="ECO:0000256" key="7">
    <source>
        <dbReference type="ARBA" id="ARBA00022840"/>
    </source>
</evidence>
<evidence type="ECO:0000313" key="10">
    <source>
        <dbReference type="EMBL" id="SDW94071.1"/>
    </source>
</evidence>
<dbReference type="Pfam" id="PF02569">
    <property type="entry name" value="Pantoate_ligase"/>
    <property type="match status" value="1"/>
</dbReference>
<keyword evidence="3 9" id="KW-0963">Cytoplasm</keyword>
<gene>
    <name evidence="9" type="primary">panC</name>
    <name evidence="10" type="ORF">SAMN05421781_2828</name>
</gene>
<reference evidence="10 11" key="1">
    <citation type="submission" date="2016-10" db="EMBL/GenBank/DDBJ databases">
        <authorList>
            <person name="de Groot N.N."/>
        </authorList>
    </citation>
    <scope>NUCLEOTIDE SEQUENCE [LARGE SCALE GENOMIC DNA]</scope>
    <source>
        <strain evidence="10 11">DSM 23126</strain>
    </source>
</reference>
<comment type="miscellaneous">
    <text evidence="9">The reaction proceeds by a bi uni uni bi ping pong mechanism.</text>
</comment>
<proteinExistence type="inferred from homology"/>
<dbReference type="RefSeq" id="WP_091616459.1">
    <property type="nucleotide sequence ID" value="NZ_FNNC01000007.1"/>
</dbReference>
<feature type="binding site" evidence="9">
    <location>
        <begin position="184"/>
        <end position="187"/>
    </location>
    <ligand>
        <name>ATP</name>
        <dbReference type="ChEBI" id="CHEBI:30616"/>
    </ligand>
</feature>
<dbReference type="InterPro" id="IPR003721">
    <property type="entry name" value="Pantoate_ligase"/>
</dbReference>
<evidence type="ECO:0000256" key="1">
    <source>
        <dbReference type="ARBA" id="ARBA00004990"/>
    </source>
</evidence>
<keyword evidence="11" id="KW-1185">Reference proteome</keyword>
<dbReference type="EMBL" id="FNNC01000007">
    <property type="protein sequence ID" value="SDW94071.1"/>
    <property type="molecule type" value="Genomic_DNA"/>
</dbReference>
<dbReference type="Gene3D" id="3.30.1300.10">
    <property type="entry name" value="Pantoate-beta-alanine ligase, C-terminal domain"/>
    <property type="match status" value="1"/>
</dbReference>
<dbReference type="GO" id="GO:0015940">
    <property type="term" value="P:pantothenate biosynthetic process"/>
    <property type="evidence" value="ECO:0007669"/>
    <property type="project" value="UniProtKB-UniRule"/>
</dbReference>
<evidence type="ECO:0000256" key="6">
    <source>
        <dbReference type="ARBA" id="ARBA00022741"/>
    </source>
</evidence>
<evidence type="ECO:0000256" key="8">
    <source>
        <dbReference type="ARBA" id="ARBA00048258"/>
    </source>
</evidence>
<feature type="binding site" evidence="9">
    <location>
        <position position="153"/>
    </location>
    <ligand>
        <name>(R)-pantoate</name>
        <dbReference type="ChEBI" id="CHEBI:15980"/>
    </ligand>
</feature>
<keyword evidence="6 9" id="KW-0547">Nucleotide-binding</keyword>
<feature type="binding site" evidence="9">
    <location>
        <position position="61"/>
    </location>
    <ligand>
        <name>(R)-pantoate</name>
        <dbReference type="ChEBI" id="CHEBI:15980"/>
    </ligand>
</feature>
<dbReference type="UniPathway" id="UPA00028">
    <property type="reaction ID" value="UER00005"/>
</dbReference>
<feature type="binding site" evidence="9">
    <location>
        <position position="61"/>
    </location>
    <ligand>
        <name>beta-alanine</name>
        <dbReference type="ChEBI" id="CHEBI:57966"/>
    </ligand>
</feature>
<dbReference type="InterPro" id="IPR014729">
    <property type="entry name" value="Rossmann-like_a/b/a_fold"/>
</dbReference>
<protein>
    <recommendedName>
        <fullName evidence="9">Pantothenate synthetase</fullName>
        <shortName evidence="9">PS</shortName>
        <ecNumber evidence="9">6.3.2.1</ecNumber>
    </recommendedName>
    <alternativeName>
        <fullName evidence="9">Pantoate--beta-alanine ligase</fullName>
    </alternativeName>
    <alternativeName>
        <fullName evidence="9">Pantoate-activating enzyme</fullName>
    </alternativeName>
</protein>
<dbReference type="HAMAP" id="MF_00158">
    <property type="entry name" value="PanC"/>
    <property type="match status" value="1"/>
</dbReference>
<dbReference type="GO" id="GO:0004592">
    <property type="term" value="F:pantoate-beta-alanine ligase activity"/>
    <property type="evidence" value="ECO:0007669"/>
    <property type="project" value="UniProtKB-UniRule"/>
</dbReference>
<dbReference type="PANTHER" id="PTHR21299">
    <property type="entry name" value="CYTIDYLATE KINASE/PANTOATE-BETA-ALANINE LIGASE"/>
    <property type="match status" value="1"/>
</dbReference>
<dbReference type="InterPro" id="IPR042176">
    <property type="entry name" value="Pantoate_ligase_C"/>
</dbReference>
<dbReference type="AlphaFoldDB" id="A0A1H2XMF3"/>
<dbReference type="NCBIfam" id="TIGR00018">
    <property type="entry name" value="panC"/>
    <property type="match status" value="1"/>
</dbReference>
<comment type="subcellular location">
    <subcellularLocation>
        <location evidence="9">Cytoplasm</location>
    </subcellularLocation>
</comment>
<feature type="active site" description="Proton donor" evidence="9">
    <location>
        <position position="37"/>
    </location>
</feature>
<dbReference type="OrthoDB" id="9773087at2"/>
<keyword evidence="4 9" id="KW-0436">Ligase</keyword>
<evidence type="ECO:0000256" key="9">
    <source>
        <dbReference type="HAMAP-Rule" id="MF_00158"/>
    </source>
</evidence>
<feature type="binding site" evidence="9">
    <location>
        <position position="176"/>
    </location>
    <ligand>
        <name>ATP</name>
        <dbReference type="ChEBI" id="CHEBI:30616"/>
    </ligand>
</feature>
<dbReference type="GO" id="GO:0005524">
    <property type="term" value="F:ATP binding"/>
    <property type="evidence" value="ECO:0007669"/>
    <property type="project" value="UniProtKB-KW"/>
</dbReference>
<dbReference type="GO" id="GO:0005829">
    <property type="term" value="C:cytosol"/>
    <property type="evidence" value="ECO:0007669"/>
    <property type="project" value="TreeGrafter"/>
</dbReference>
<keyword evidence="7 9" id="KW-0067">ATP-binding</keyword>
<evidence type="ECO:0000256" key="3">
    <source>
        <dbReference type="ARBA" id="ARBA00022490"/>
    </source>
</evidence>
<comment type="similarity">
    <text evidence="2 9">Belongs to the pantothenate synthetase family.</text>
</comment>
<keyword evidence="5 9" id="KW-0566">Pantothenate biosynthesis</keyword>
<organism evidence="10 11">
    <name type="scientific">Marinococcus luteus</name>
    <dbReference type="NCBI Taxonomy" id="1122204"/>
    <lineage>
        <taxon>Bacteria</taxon>
        <taxon>Bacillati</taxon>
        <taxon>Bacillota</taxon>
        <taxon>Bacilli</taxon>
        <taxon>Bacillales</taxon>
        <taxon>Bacillaceae</taxon>
        <taxon>Marinococcus</taxon>
    </lineage>
</organism>
<accession>A0A1H2XMF3</accession>
<dbReference type="Proteomes" id="UP000199488">
    <property type="component" value="Unassembled WGS sequence"/>
</dbReference>
<comment type="function">
    <text evidence="9">Catalyzes the condensation of pantoate with beta-alanine in an ATP-dependent reaction via a pantoyl-adenylate intermediate.</text>
</comment>
<comment type="catalytic activity">
    <reaction evidence="8 9">
        <text>(R)-pantoate + beta-alanine + ATP = (R)-pantothenate + AMP + diphosphate + H(+)</text>
        <dbReference type="Rhea" id="RHEA:10912"/>
        <dbReference type="ChEBI" id="CHEBI:15378"/>
        <dbReference type="ChEBI" id="CHEBI:15980"/>
        <dbReference type="ChEBI" id="CHEBI:29032"/>
        <dbReference type="ChEBI" id="CHEBI:30616"/>
        <dbReference type="ChEBI" id="CHEBI:33019"/>
        <dbReference type="ChEBI" id="CHEBI:57966"/>
        <dbReference type="ChEBI" id="CHEBI:456215"/>
        <dbReference type="EC" id="6.3.2.1"/>
    </reaction>
</comment>
<evidence type="ECO:0000313" key="11">
    <source>
        <dbReference type="Proteomes" id="UP000199488"/>
    </source>
</evidence>
<dbReference type="CDD" id="cd00560">
    <property type="entry name" value="PanC"/>
    <property type="match status" value="1"/>
</dbReference>
<dbReference type="PANTHER" id="PTHR21299:SF1">
    <property type="entry name" value="PANTOATE--BETA-ALANINE LIGASE"/>
    <property type="match status" value="1"/>
</dbReference>
<sequence length="289" mass="31688">MKVFTAIQEIRTHICERKQQGEMVGFVPTMGALHEGHFSLMAQALKENDAVVVSIFVNPLQFGPDEDYEAYPRTLDADLEKAEARGVDIVFAPSAAEMYPEEMQTGVHVHEGTDVLCGKSRPGHFDGVATVVLKLLQIVQPARAYFGQKDAQQAAVLTNMARDFNLPAEIVTGPTVREPDGLALSSRNVNLTSVERREAVWLYEGLKQGALWIEEGSYGPGDILKKAKHTVEANISGTIDYMDILTYPGLKPVKEWNGQVIIAGAVQFSGARLIDNIIVSPGQKERVGR</sequence>
<dbReference type="STRING" id="1122204.SAMN05421781_2828"/>
<comment type="subunit">
    <text evidence="9">Homodimer.</text>
</comment>
<evidence type="ECO:0000256" key="5">
    <source>
        <dbReference type="ARBA" id="ARBA00022655"/>
    </source>
</evidence>
<dbReference type="EC" id="6.3.2.1" evidence="9"/>
<dbReference type="Gene3D" id="3.40.50.620">
    <property type="entry name" value="HUPs"/>
    <property type="match status" value="1"/>
</dbReference>
<dbReference type="FunFam" id="3.40.50.620:FF:000013">
    <property type="entry name" value="Pantothenate synthetase"/>
    <property type="match status" value="1"/>
</dbReference>
<name>A0A1H2XMF3_9BACI</name>
<comment type="pathway">
    <text evidence="1 9">Cofactor biosynthesis; (R)-pantothenate biosynthesis; (R)-pantothenate from (R)-pantoate and beta-alanine: step 1/1.</text>
</comment>
<dbReference type="NCBIfam" id="TIGR00125">
    <property type="entry name" value="cyt_tran_rel"/>
    <property type="match status" value="1"/>
</dbReference>
<dbReference type="InterPro" id="IPR004821">
    <property type="entry name" value="Cyt_trans-like"/>
</dbReference>
<evidence type="ECO:0000256" key="4">
    <source>
        <dbReference type="ARBA" id="ARBA00022598"/>
    </source>
</evidence>